<organism evidence="1 2">
    <name type="scientific">Panagrolaimus sp. ES5</name>
    <dbReference type="NCBI Taxonomy" id="591445"/>
    <lineage>
        <taxon>Eukaryota</taxon>
        <taxon>Metazoa</taxon>
        <taxon>Ecdysozoa</taxon>
        <taxon>Nematoda</taxon>
        <taxon>Chromadorea</taxon>
        <taxon>Rhabditida</taxon>
        <taxon>Tylenchina</taxon>
        <taxon>Panagrolaimomorpha</taxon>
        <taxon>Panagrolaimoidea</taxon>
        <taxon>Panagrolaimidae</taxon>
        <taxon>Panagrolaimus</taxon>
    </lineage>
</organism>
<reference evidence="2" key="1">
    <citation type="submission" date="2022-11" db="UniProtKB">
        <authorList>
            <consortium name="WormBaseParasite"/>
        </authorList>
    </citation>
    <scope>IDENTIFICATION</scope>
</reference>
<protein>
    <submittedName>
        <fullName evidence="2">Uncharacterized protein</fullName>
    </submittedName>
</protein>
<accession>A0AC34FVF2</accession>
<proteinExistence type="predicted"/>
<evidence type="ECO:0000313" key="2">
    <source>
        <dbReference type="WBParaSite" id="ES5_v2.g21438.t1"/>
    </source>
</evidence>
<dbReference type="Proteomes" id="UP000887579">
    <property type="component" value="Unplaced"/>
</dbReference>
<sequence length="132" mass="15271">MYGDNWREGPTPIPIGCYDFVGLVRCKNGSAILSSATIELWEDDLFWDDHLHTQKLRILSNGKTAGFSFQKCDDDGRILLIGPKFDNIELYYFFKNVCFEGDKYVAETVEVETHNKTNVYILDGEYAYLFFE</sequence>
<evidence type="ECO:0000313" key="1">
    <source>
        <dbReference type="Proteomes" id="UP000887579"/>
    </source>
</evidence>
<name>A0AC34FVF2_9BILA</name>
<dbReference type="WBParaSite" id="ES5_v2.g21438.t1">
    <property type="protein sequence ID" value="ES5_v2.g21438.t1"/>
    <property type="gene ID" value="ES5_v2.g21438"/>
</dbReference>